<accession>A0A0M3JQG4</accession>
<feature type="compositionally biased region" description="Polar residues" evidence="1">
    <location>
        <begin position="1"/>
        <end position="19"/>
    </location>
</feature>
<evidence type="ECO:0000313" key="4">
    <source>
        <dbReference type="WBParaSite" id="ASIM_0000991501-mRNA-1"/>
    </source>
</evidence>
<reference evidence="2 3" key="2">
    <citation type="submission" date="2018-11" db="EMBL/GenBank/DDBJ databases">
        <authorList>
            <consortium name="Pathogen Informatics"/>
        </authorList>
    </citation>
    <scope>NUCLEOTIDE SEQUENCE [LARGE SCALE GENOMIC DNA]</scope>
</reference>
<protein>
    <submittedName>
        <fullName evidence="2 4">Uncharacterized protein</fullName>
    </submittedName>
</protein>
<dbReference type="EMBL" id="UYRR01030266">
    <property type="protein sequence ID" value="VDK41031.1"/>
    <property type="molecule type" value="Genomic_DNA"/>
</dbReference>
<name>A0A0M3JQG4_ANISI</name>
<evidence type="ECO:0000313" key="3">
    <source>
        <dbReference type="Proteomes" id="UP000267096"/>
    </source>
</evidence>
<dbReference type="Proteomes" id="UP000267096">
    <property type="component" value="Unassembled WGS sequence"/>
</dbReference>
<gene>
    <name evidence="2" type="ORF">ASIM_LOCUS9642</name>
</gene>
<keyword evidence="3" id="KW-1185">Reference proteome</keyword>
<dbReference type="AlphaFoldDB" id="A0A0M3JQG4"/>
<dbReference type="OrthoDB" id="10589705at2759"/>
<feature type="region of interest" description="Disordered" evidence="1">
    <location>
        <begin position="1"/>
        <end position="27"/>
    </location>
</feature>
<evidence type="ECO:0000256" key="1">
    <source>
        <dbReference type="SAM" id="MobiDB-lite"/>
    </source>
</evidence>
<proteinExistence type="predicted"/>
<sequence length="97" mass="11182">MFLISSATPDVTATPMSNEPSHEEMMGTEQESYYYNDLDRKYWRRRSGPCAQHHLRLGIYGSFPRSKSVSLRSALSMIQPMPIGEGIFWLKLGWSYC</sequence>
<evidence type="ECO:0000313" key="2">
    <source>
        <dbReference type="EMBL" id="VDK41031.1"/>
    </source>
</evidence>
<organism evidence="4">
    <name type="scientific">Anisakis simplex</name>
    <name type="common">Herring worm</name>
    <dbReference type="NCBI Taxonomy" id="6269"/>
    <lineage>
        <taxon>Eukaryota</taxon>
        <taxon>Metazoa</taxon>
        <taxon>Ecdysozoa</taxon>
        <taxon>Nematoda</taxon>
        <taxon>Chromadorea</taxon>
        <taxon>Rhabditida</taxon>
        <taxon>Spirurina</taxon>
        <taxon>Ascaridomorpha</taxon>
        <taxon>Ascaridoidea</taxon>
        <taxon>Anisakidae</taxon>
        <taxon>Anisakis</taxon>
        <taxon>Anisakis simplex complex</taxon>
    </lineage>
</organism>
<dbReference type="WBParaSite" id="ASIM_0000991501-mRNA-1">
    <property type="protein sequence ID" value="ASIM_0000991501-mRNA-1"/>
    <property type="gene ID" value="ASIM_0000991501"/>
</dbReference>
<reference evidence="4" key="1">
    <citation type="submission" date="2017-02" db="UniProtKB">
        <authorList>
            <consortium name="WormBaseParasite"/>
        </authorList>
    </citation>
    <scope>IDENTIFICATION</scope>
</reference>